<dbReference type="Proteomes" id="UP000789390">
    <property type="component" value="Unassembled WGS sequence"/>
</dbReference>
<reference evidence="3" key="1">
    <citation type="submission" date="2021-11" db="EMBL/GenBank/DDBJ databases">
        <authorList>
            <person name="Schell T."/>
        </authorList>
    </citation>
    <scope>NUCLEOTIDE SEQUENCE</scope>
    <source>
        <strain evidence="3">M5</strain>
    </source>
</reference>
<name>A0A8J2WNH4_9CRUS</name>
<organism evidence="3 4">
    <name type="scientific">Daphnia galeata</name>
    <dbReference type="NCBI Taxonomy" id="27404"/>
    <lineage>
        <taxon>Eukaryota</taxon>
        <taxon>Metazoa</taxon>
        <taxon>Ecdysozoa</taxon>
        <taxon>Arthropoda</taxon>
        <taxon>Crustacea</taxon>
        <taxon>Branchiopoda</taxon>
        <taxon>Diplostraca</taxon>
        <taxon>Cladocera</taxon>
        <taxon>Anomopoda</taxon>
        <taxon>Daphniidae</taxon>
        <taxon>Daphnia</taxon>
    </lineage>
</organism>
<gene>
    <name evidence="3" type="ORF">DGAL_LOCUS14974</name>
</gene>
<evidence type="ECO:0000256" key="2">
    <source>
        <dbReference type="SAM" id="SignalP"/>
    </source>
</evidence>
<evidence type="ECO:0000313" key="4">
    <source>
        <dbReference type="Proteomes" id="UP000789390"/>
    </source>
</evidence>
<evidence type="ECO:0000313" key="3">
    <source>
        <dbReference type="EMBL" id="CAH0111334.1"/>
    </source>
</evidence>
<keyword evidence="4" id="KW-1185">Reference proteome</keyword>
<feature type="signal peptide" evidence="2">
    <location>
        <begin position="1"/>
        <end position="21"/>
    </location>
</feature>
<protein>
    <submittedName>
        <fullName evidence="3">Uncharacterized protein</fullName>
    </submittedName>
</protein>
<keyword evidence="2" id="KW-0732">Signal</keyword>
<proteinExistence type="predicted"/>
<dbReference type="OrthoDB" id="10590889at2759"/>
<sequence>MKCLLFFTLVLVGVLTSFTEGCMSEAHNANHKSGDDSKEESDDGHHVSTTVKPATNAAHTFSIIPAKSVVVIASTEKPAAIQLVSETTQKTADPEMIHSTPLIATITTNNTDPIQSTEGTTTVKAVVSTSTASSISTQKPALVFAETPNKVAPIAITAQIITATPMVEEVSSMKPSAIHSLNATTEKSSSVNVTVEAVSKPVVVTTVVTMAPTTAAIAEEHSTEKPAVRVVPEMTKLTTATMNSTEKSAVTHIVPEMTNVTTASTAEHSTEKTAVTHIVPEMTNLTTVANAMNSTEKPAVHVVPEMANLTTAPTTVEHSTEKSAVIHIVPEMTNTTTASANALEHSTEHPAAVHVVKEMTNLTTAAMNSTEKPAHVTAEMMPSTTAVPAISSEKPTHVTEAINKTNEE</sequence>
<feature type="chain" id="PRO_5035208629" evidence="2">
    <location>
        <begin position="22"/>
        <end position="408"/>
    </location>
</feature>
<feature type="region of interest" description="Disordered" evidence="1">
    <location>
        <begin position="386"/>
        <end position="408"/>
    </location>
</feature>
<accession>A0A8J2WNH4</accession>
<feature type="region of interest" description="Disordered" evidence="1">
    <location>
        <begin position="27"/>
        <end position="52"/>
    </location>
</feature>
<dbReference type="EMBL" id="CAKKLH010000313">
    <property type="protein sequence ID" value="CAH0111334.1"/>
    <property type="molecule type" value="Genomic_DNA"/>
</dbReference>
<evidence type="ECO:0000256" key="1">
    <source>
        <dbReference type="SAM" id="MobiDB-lite"/>
    </source>
</evidence>
<comment type="caution">
    <text evidence="3">The sequence shown here is derived from an EMBL/GenBank/DDBJ whole genome shotgun (WGS) entry which is preliminary data.</text>
</comment>
<dbReference type="AlphaFoldDB" id="A0A8J2WNH4"/>